<dbReference type="Pfam" id="PF05378">
    <property type="entry name" value="Hydant_A_N"/>
    <property type="match status" value="1"/>
</dbReference>
<comment type="similarity">
    <text evidence="1">Belongs to the oxoprolinase family.</text>
</comment>
<evidence type="ECO:0000313" key="5">
    <source>
        <dbReference type="EMBL" id="KPJ00711.1"/>
    </source>
</evidence>
<accession>A0A194QBA6</accession>
<feature type="domain" description="Hydantoinase B/oxoprolinase" evidence="3">
    <location>
        <begin position="727"/>
        <end position="776"/>
    </location>
</feature>
<dbReference type="PANTHER" id="PTHR11365">
    <property type="entry name" value="5-OXOPROLINASE RELATED"/>
    <property type="match status" value="1"/>
</dbReference>
<dbReference type="Proteomes" id="UP000053268">
    <property type="component" value="Unassembled WGS sequence"/>
</dbReference>
<name>A0A194QBA6_PAPXU</name>
<evidence type="ECO:0000259" key="3">
    <source>
        <dbReference type="Pfam" id="PF02538"/>
    </source>
</evidence>
<dbReference type="GO" id="GO:0005829">
    <property type="term" value="C:cytosol"/>
    <property type="evidence" value="ECO:0007669"/>
    <property type="project" value="TreeGrafter"/>
</dbReference>
<dbReference type="InterPro" id="IPR045079">
    <property type="entry name" value="Oxoprolinase-like"/>
</dbReference>
<gene>
    <name evidence="5" type="ORF">RR46_07550</name>
</gene>
<dbReference type="STRING" id="66420.A0A194QBA6"/>
<dbReference type="InterPro" id="IPR002821">
    <property type="entry name" value="Hydantoinase_A"/>
</dbReference>
<dbReference type="Pfam" id="PF02538">
    <property type="entry name" value="Hydantoinase_B"/>
    <property type="match status" value="2"/>
</dbReference>
<evidence type="ECO:0000256" key="1">
    <source>
        <dbReference type="ARBA" id="ARBA00010403"/>
    </source>
</evidence>
<evidence type="ECO:0000313" key="6">
    <source>
        <dbReference type="Proteomes" id="UP000053268"/>
    </source>
</evidence>
<organism evidence="5 6">
    <name type="scientific">Papilio xuthus</name>
    <name type="common">Asian swallowtail butterfly</name>
    <dbReference type="NCBI Taxonomy" id="66420"/>
    <lineage>
        <taxon>Eukaryota</taxon>
        <taxon>Metazoa</taxon>
        <taxon>Ecdysozoa</taxon>
        <taxon>Arthropoda</taxon>
        <taxon>Hexapoda</taxon>
        <taxon>Insecta</taxon>
        <taxon>Pterygota</taxon>
        <taxon>Neoptera</taxon>
        <taxon>Endopterygota</taxon>
        <taxon>Lepidoptera</taxon>
        <taxon>Glossata</taxon>
        <taxon>Ditrysia</taxon>
        <taxon>Papilionoidea</taxon>
        <taxon>Papilionidae</taxon>
        <taxon>Papilioninae</taxon>
        <taxon>Papilio</taxon>
    </lineage>
</organism>
<proteinExistence type="inferred from homology"/>
<dbReference type="PANTHER" id="PTHR11365:SF2">
    <property type="entry name" value="5-OXOPROLINASE"/>
    <property type="match status" value="1"/>
</dbReference>
<reference evidence="5 6" key="1">
    <citation type="journal article" date="2015" name="Nat. Commun.">
        <title>Outbred genome sequencing and CRISPR/Cas9 gene editing in butterflies.</title>
        <authorList>
            <person name="Li X."/>
            <person name="Fan D."/>
            <person name="Zhang W."/>
            <person name="Liu G."/>
            <person name="Zhang L."/>
            <person name="Zhao L."/>
            <person name="Fang X."/>
            <person name="Chen L."/>
            <person name="Dong Y."/>
            <person name="Chen Y."/>
            <person name="Ding Y."/>
            <person name="Zhao R."/>
            <person name="Feng M."/>
            <person name="Zhu Y."/>
            <person name="Feng Y."/>
            <person name="Jiang X."/>
            <person name="Zhu D."/>
            <person name="Xiang H."/>
            <person name="Feng X."/>
            <person name="Li S."/>
            <person name="Wang J."/>
            <person name="Zhang G."/>
            <person name="Kronforst M.R."/>
            <person name="Wang W."/>
        </authorList>
    </citation>
    <scope>NUCLEOTIDE SEQUENCE [LARGE SCALE GENOMIC DNA]</scope>
    <source>
        <strain evidence="5">Ya'a_city_454_Px</strain>
        <tissue evidence="5">Whole body</tissue>
    </source>
</reference>
<keyword evidence="6" id="KW-1185">Reference proteome</keyword>
<sequence length="1462" mass="158892">MNPPKGFQFAIDRGGTFTDVYAHCPNGKVRVMKLLSVDPQNYDDAPREAIRRILQEETGNALDKDGKVNSSLIESIRMGTTVATNALLERKGTKMALVINKGFKDLLYIGNQARPHIFHLNIKRPEVLYQEVIEVDCRVIPALEDRCQIDKSKQNWKEAIGTTGQKMLVIKEVDEDAVRQDLKKLREKGIDSIAVVFAHSYTYHDHEVKVGKIATELGEGGKRAKNRLILFDPTPMDIRNARGTADALPAFKEGFKQVSLSHSVTSMVRVVPRGFTACADAYLTPHIREYVRGFADGFTNGLKGSNVLFMQSDGGLTPMNLFNGSRAILSGPAGGVVGYAMTSYQKETGLPVIGFDMGGTSTDVSRYAGSLEHVHEATTAGVTIQAPQLDINTVAAGGGSMLFFRSGLLVAGPESAGAQPGPACYRKGGPLTVTDANLLLGRLLPEYFPKIFGPNENEPLDKEATIEAFKRITGEINSFLKQDGGKEMSMEEVAMGFIDVANETMCRPIRYFKVKGQNGSSSRLSGSNAAKIQKKIKKKMVIRILSAYGMALAHVVHEAQKPCAAVYCPDQYERLDDQLDVLAAVCRDKLRAQVLKIKQTNIVMYKNEFGFTLADRDVIVDDVRVRGVGMSQFAEPVAPPTGKGVKLIAEKTVKVYFEGGYEDTEIHLLDKLMPEQIIQGPAIIMDNLSTVLIEPVSIPSGALHQDEWYWYYFADKALTLPPPNVYTVLQRTSISVNIKERLDFSCALFGPDGGLVSNAPHIPVHLGAMQETVQYQGFDDTQIVLEPYLHLRYSGTDCALMVAPIMDPSSSTACRHGDFYTAFVHRYKNEFGFTLADRDVIVDDVRVRGVGMSQFAEPVAPPTGKGVKLIAEKVILEKKRCHAEITKYGDIRITIGSGLTKKVTADLDSVLLSIFSHRFMSIAEQMGRVLQRTSISVNIKERLDFSCALFGPDGGLVSNAPHIPVHLGAMQETVQYQMKVRGGSMKPGDVLLANHPKAGGSHLPDLTVITPVFHKSANPIFFVASRGHHADIGGLTPGSMPPHSTHLAQEGAAFKSFLLVDGGHFNEDILVDELMAPGKEPGCSGTRNLADNLSDLKAQVAANQRGIQLVSELIDQYGLDVVQAYMAHIQKNAELAVRDMLKDIAKNAIKKTGSAVLHATEYMDNGTPIQLTVTLDKDKGSAVCDFTGTGVEVWGNLNAPRAITLSALIYCLRCMVGHDVPLNQGCLKPVQVIIPSGCILDPSEGAAVVGGNVLTSQRIVDVVLKAFQVCAASQGCMNNLTLGEASWGYYETVAGGSGAGVGWHGCGGVHTHMTNTRITDVEIVETRYPILVTKFSLRHGSGGNGQFRGGDGVIRELVFRRAVQLSVLTERRAFQPYGMNGGEPGARGLNLLQRADGRIINLGGKASVEAYPGDKYIMNSPGGGGYGLPSDRDTTDIQTDKLYSEFLQRGSVYEYKSAQESV</sequence>
<feature type="domain" description="Hydantoinase B/oxoprolinase" evidence="3">
    <location>
        <begin position="908"/>
        <end position="1429"/>
    </location>
</feature>
<evidence type="ECO:0000259" key="4">
    <source>
        <dbReference type="Pfam" id="PF05378"/>
    </source>
</evidence>
<dbReference type="GO" id="GO:0006749">
    <property type="term" value="P:glutathione metabolic process"/>
    <property type="evidence" value="ECO:0007669"/>
    <property type="project" value="TreeGrafter"/>
</dbReference>
<feature type="domain" description="Hydantoinase/oxoprolinase N-terminal" evidence="4">
    <location>
        <begin position="9"/>
        <end position="217"/>
    </location>
</feature>
<dbReference type="InterPro" id="IPR003692">
    <property type="entry name" value="Hydantoinase_B"/>
</dbReference>
<dbReference type="InterPro" id="IPR008040">
    <property type="entry name" value="Hydant_A_N"/>
</dbReference>
<dbReference type="EMBL" id="KQ459460">
    <property type="protein sequence ID" value="KPJ00711.1"/>
    <property type="molecule type" value="Genomic_DNA"/>
</dbReference>
<dbReference type="GO" id="GO:0017168">
    <property type="term" value="F:5-oxoprolinase (ATP-hydrolyzing) activity"/>
    <property type="evidence" value="ECO:0007669"/>
    <property type="project" value="TreeGrafter"/>
</dbReference>
<protein>
    <submittedName>
        <fullName evidence="5">5-oxoprolinase</fullName>
    </submittedName>
</protein>
<dbReference type="Pfam" id="PF01968">
    <property type="entry name" value="Hydantoinase_A"/>
    <property type="match status" value="1"/>
</dbReference>
<evidence type="ECO:0000259" key="2">
    <source>
        <dbReference type="Pfam" id="PF01968"/>
    </source>
</evidence>
<feature type="domain" description="Hydantoinase A/oxoprolinase" evidence="2">
    <location>
        <begin position="273"/>
        <end position="558"/>
    </location>
</feature>